<feature type="binding site" evidence="6">
    <location>
        <position position="367"/>
    </location>
    <ligand>
        <name>Mg(2+)</name>
        <dbReference type="ChEBI" id="CHEBI:18420"/>
    </ligand>
</feature>
<protein>
    <recommendedName>
        <fullName evidence="6 7">Polyphosphate kinase</fullName>
        <ecNumber evidence="6 7">2.7.4.1</ecNumber>
    </recommendedName>
    <alternativeName>
        <fullName evidence="6">ATP-polyphosphate phosphotransferase</fullName>
    </alternativeName>
    <alternativeName>
        <fullName evidence="6">Polyphosphoric acid kinase</fullName>
    </alternativeName>
</protein>
<dbReference type="InterPro" id="IPR025200">
    <property type="entry name" value="PPK_C_dom2"/>
</dbReference>
<keyword evidence="3 6" id="KW-0547">Nucleotide-binding</keyword>
<evidence type="ECO:0000256" key="7">
    <source>
        <dbReference type="RuleBase" id="RU003800"/>
    </source>
</evidence>
<keyword evidence="6" id="KW-0460">Magnesium</keyword>
<feature type="domain" description="Polyphosphate kinase N-terminal" evidence="9">
    <location>
        <begin position="4"/>
        <end position="108"/>
    </location>
</feature>
<dbReference type="CDD" id="cd09165">
    <property type="entry name" value="PLDc_PaPPK1_C1_like"/>
    <property type="match status" value="1"/>
</dbReference>
<feature type="binding site" evidence="6">
    <location>
        <position position="585"/>
    </location>
    <ligand>
        <name>ATP</name>
        <dbReference type="ChEBI" id="CHEBI:30616"/>
    </ligand>
</feature>
<feature type="active site" description="Phosphohistidine intermediate" evidence="6">
    <location>
        <position position="428"/>
    </location>
</feature>
<evidence type="ECO:0000256" key="3">
    <source>
        <dbReference type="ARBA" id="ARBA00022741"/>
    </source>
</evidence>
<dbReference type="NCBIfam" id="NF003918">
    <property type="entry name" value="PRK05443.1-2"/>
    <property type="match status" value="1"/>
</dbReference>
<dbReference type="Pfam" id="PF02503">
    <property type="entry name" value="PP_kinase"/>
    <property type="match status" value="1"/>
</dbReference>
<comment type="PTM">
    <text evidence="6 7">An intermediate of this reaction is the autophosphorylated ppk in which a phosphate is covalently linked to a histidine residue through a N-P bond.</text>
</comment>
<keyword evidence="1 6" id="KW-0597">Phosphoprotein</keyword>
<dbReference type="InterPro" id="IPR025198">
    <property type="entry name" value="PPK_N_dom"/>
</dbReference>
<feature type="binding site" evidence="6">
    <location>
        <position position="398"/>
    </location>
    <ligand>
        <name>Mg(2+)</name>
        <dbReference type="ChEBI" id="CHEBI:18420"/>
    </ligand>
</feature>
<feature type="domain" description="Polyphosphate kinase middle" evidence="8">
    <location>
        <begin position="117"/>
        <end position="296"/>
    </location>
</feature>
<proteinExistence type="inferred from homology"/>
<dbReference type="HAMAP" id="MF_00347">
    <property type="entry name" value="Polyphosphate_kinase"/>
    <property type="match status" value="1"/>
</dbReference>
<comment type="function">
    <text evidence="6 7">Catalyzes the reversible transfer of the terminal phosphate of ATP to form a long-chain polyphosphate (polyP).</text>
</comment>
<reference evidence="12 13" key="1">
    <citation type="submission" date="2023-02" db="EMBL/GenBank/DDBJ databases">
        <title>Genome sequence of Lentisphaera profundi SAORIC-696.</title>
        <authorList>
            <person name="Kim e."/>
            <person name="Cho J.-C."/>
            <person name="Choi A."/>
            <person name="Kang I."/>
        </authorList>
    </citation>
    <scope>NUCLEOTIDE SEQUENCE [LARGE SCALE GENOMIC DNA]</scope>
    <source>
        <strain evidence="12 13">SAORIC-696</strain>
    </source>
</reference>
<organism evidence="12 13">
    <name type="scientific">Lentisphaera profundi</name>
    <dbReference type="NCBI Taxonomy" id="1658616"/>
    <lineage>
        <taxon>Bacteria</taxon>
        <taxon>Pseudomonadati</taxon>
        <taxon>Lentisphaerota</taxon>
        <taxon>Lentisphaeria</taxon>
        <taxon>Lentisphaerales</taxon>
        <taxon>Lentisphaeraceae</taxon>
        <taxon>Lentisphaera</taxon>
    </lineage>
</organism>
<dbReference type="PANTHER" id="PTHR30218">
    <property type="entry name" value="POLYPHOSPHATE KINASE"/>
    <property type="match status" value="1"/>
</dbReference>
<dbReference type="EMBL" id="CP117812">
    <property type="protein sequence ID" value="WDE98809.1"/>
    <property type="molecule type" value="Genomic_DNA"/>
</dbReference>
<dbReference type="NCBIfam" id="NF003917">
    <property type="entry name" value="PRK05443.1-1"/>
    <property type="match status" value="1"/>
</dbReference>
<keyword evidence="2 6" id="KW-0808">Transferase</keyword>
<dbReference type="InterPro" id="IPR024953">
    <property type="entry name" value="PP_kinase_middle"/>
</dbReference>
<feature type="domain" description="Polyphosphate kinase C-terminal" evidence="10">
    <location>
        <begin position="497"/>
        <end position="662"/>
    </location>
</feature>
<sequence length="690" mass="79585">MSNYFNRELSWMEFNYRVLNEAKTESVPLLERLLFLGITSTNFDEFFMVRVATTIRAMRDNLKPSVAQISYFDVLNGINEKAHEMCKEQYRILNRDILPALKKEGLEFVKEFDEAELQYLNQVYEQEIFSVLTPLRVDTNKSIHNFVNLQMYLAVTLDKKSTEEVEREFAVIPMPSSLKRLWELPGVTGKKRKFVFLEDLVRMFAERLFPGFRVVESSCFRLTKDADLAVDEDDDTNLLTAMEELIVQRGQSFPIRLEIDTQSEDIRERLKALFQINSAGVYMVDGPVNLKGLMEICFRSGYDHLHYDTRKPKFPRDLKQGENIFEAVSQRDILMHHPYESFDPVLELLNQAVDDPDVLSIKMTLYRTSGSKSPVADALLRAARNGKQVTALVELKARFDEQQNIRWATQLEKVGATVIYGLAQLKVHCKFLMVTRREKSGVRRYVHLGTGNYNEKTATLYTDMGFMTSRDELTYEAALFFNSITGYSDLPQMDYIFMAPTTMKPKFLQLVNRETKIAENGGKGAIRAQFNSLSDPDMIEALYKASQAGVKISLNIRGICMLKPGLEGLSDNITVVSVIGRYLEHSRIYYFSNGGKEEMYLASADWMTRNLNRRVELMFPVFENKHKERIKHILDTMLGDNRKAHVLQQDGTYTKRNRGKNNAQDLFYKEAVEASKEDISEGLKVRRKPE</sequence>
<dbReference type="NCBIfam" id="TIGR03705">
    <property type="entry name" value="poly_P_kin"/>
    <property type="match status" value="1"/>
</dbReference>
<evidence type="ECO:0000259" key="10">
    <source>
        <dbReference type="Pfam" id="PF13090"/>
    </source>
</evidence>
<dbReference type="Pfam" id="PF13089">
    <property type="entry name" value="PP_kinase_N"/>
    <property type="match status" value="1"/>
</dbReference>
<feature type="binding site" evidence="6">
    <location>
        <position position="557"/>
    </location>
    <ligand>
        <name>ATP</name>
        <dbReference type="ChEBI" id="CHEBI:30616"/>
    </ligand>
</feature>
<accession>A0ABY7VYD9</accession>
<dbReference type="Gene3D" id="3.30.870.10">
    <property type="entry name" value="Endonuclease Chain A"/>
    <property type="match status" value="2"/>
</dbReference>
<dbReference type="SUPFAM" id="SSF140356">
    <property type="entry name" value="PPK N-terminal domain-like"/>
    <property type="match status" value="1"/>
</dbReference>
<name>A0ABY7VYD9_9BACT</name>
<feature type="binding site" evidence="6">
    <location>
        <position position="461"/>
    </location>
    <ligand>
        <name>ATP</name>
        <dbReference type="ChEBI" id="CHEBI:30616"/>
    </ligand>
</feature>
<dbReference type="Pfam" id="PF17941">
    <property type="entry name" value="PP_kinase_C_1"/>
    <property type="match status" value="1"/>
</dbReference>
<keyword evidence="6" id="KW-0479">Metal-binding</keyword>
<dbReference type="SUPFAM" id="SSF143724">
    <property type="entry name" value="PHP14-like"/>
    <property type="match status" value="1"/>
</dbReference>
<dbReference type="InterPro" id="IPR036830">
    <property type="entry name" value="PP_kinase_middle_dom_sf"/>
</dbReference>
<dbReference type="GO" id="GO:0008976">
    <property type="term" value="F:polyphosphate kinase activity"/>
    <property type="evidence" value="ECO:0007669"/>
    <property type="project" value="UniProtKB-EC"/>
</dbReference>
<dbReference type="Pfam" id="PF13090">
    <property type="entry name" value="PP_kinase_C"/>
    <property type="match status" value="1"/>
</dbReference>
<dbReference type="Gene3D" id="3.30.1840.10">
    <property type="entry name" value="Polyphosphate kinase middle domain"/>
    <property type="match status" value="1"/>
</dbReference>
<dbReference type="RefSeq" id="WP_274153678.1">
    <property type="nucleotide sequence ID" value="NZ_CP117812.1"/>
</dbReference>
<evidence type="ECO:0000256" key="4">
    <source>
        <dbReference type="ARBA" id="ARBA00022777"/>
    </source>
</evidence>
<evidence type="ECO:0000313" key="13">
    <source>
        <dbReference type="Proteomes" id="UP001214250"/>
    </source>
</evidence>
<evidence type="ECO:0000259" key="8">
    <source>
        <dbReference type="Pfam" id="PF02503"/>
    </source>
</evidence>
<comment type="cofactor">
    <cofactor evidence="6">
        <name>Mg(2+)</name>
        <dbReference type="ChEBI" id="CHEBI:18420"/>
    </cofactor>
</comment>
<gene>
    <name evidence="12" type="primary">ppk1</name>
    <name evidence="6" type="synonym">ppk</name>
    <name evidence="12" type="ORF">PQO03_13295</name>
</gene>
<dbReference type="InterPro" id="IPR036832">
    <property type="entry name" value="PPK_N_dom_sf"/>
</dbReference>
<dbReference type="PANTHER" id="PTHR30218:SF0">
    <property type="entry name" value="POLYPHOSPHATE KINASE"/>
    <property type="match status" value="1"/>
</dbReference>
<feature type="domain" description="Polyphosphate kinase C-terminal" evidence="11">
    <location>
        <begin position="323"/>
        <end position="488"/>
    </location>
</feature>
<keyword evidence="5 6" id="KW-0067">ATP-binding</keyword>
<evidence type="ECO:0000256" key="2">
    <source>
        <dbReference type="ARBA" id="ARBA00022679"/>
    </source>
</evidence>
<dbReference type="CDD" id="cd09168">
    <property type="entry name" value="PLDc_PaPPK1_C2_like"/>
    <property type="match status" value="1"/>
</dbReference>
<comment type="catalytic activity">
    <reaction evidence="6 7">
        <text>[phosphate](n) + ATP = [phosphate](n+1) + ADP</text>
        <dbReference type="Rhea" id="RHEA:19573"/>
        <dbReference type="Rhea" id="RHEA-COMP:9859"/>
        <dbReference type="Rhea" id="RHEA-COMP:14280"/>
        <dbReference type="ChEBI" id="CHEBI:16838"/>
        <dbReference type="ChEBI" id="CHEBI:30616"/>
        <dbReference type="ChEBI" id="CHEBI:456216"/>
        <dbReference type="EC" id="2.7.4.1"/>
    </reaction>
</comment>
<dbReference type="EC" id="2.7.4.1" evidence="6 7"/>
<dbReference type="Gene3D" id="1.20.58.310">
    <property type="entry name" value="Polyphosphate kinase N-terminal domain"/>
    <property type="match status" value="1"/>
</dbReference>
<dbReference type="SUPFAM" id="SSF56024">
    <property type="entry name" value="Phospholipase D/nuclease"/>
    <property type="match status" value="2"/>
</dbReference>
<dbReference type="Proteomes" id="UP001214250">
    <property type="component" value="Chromosome 2"/>
</dbReference>
<keyword evidence="4 6" id="KW-0418">Kinase</keyword>
<evidence type="ECO:0000256" key="5">
    <source>
        <dbReference type="ARBA" id="ARBA00022840"/>
    </source>
</evidence>
<evidence type="ECO:0000256" key="6">
    <source>
        <dbReference type="HAMAP-Rule" id="MF_00347"/>
    </source>
</evidence>
<evidence type="ECO:0000259" key="11">
    <source>
        <dbReference type="Pfam" id="PF17941"/>
    </source>
</evidence>
<dbReference type="NCBIfam" id="NF003921">
    <property type="entry name" value="PRK05443.2-2"/>
    <property type="match status" value="1"/>
</dbReference>
<dbReference type="InterPro" id="IPR003414">
    <property type="entry name" value="PP_kinase"/>
</dbReference>
<evidence type="ECO:0000256" key="1">
    <source>
        <dbReference type="ARBA" id="ARBA00022553"/>
    </source>
</evidence>
<keyword evidence="13" id="KW-1185">Reference proteome</keyword>
<dbReference type="InterPro" id="IPR041108">
    <property type="entry name" value="PP_kinase_C_1"/>
</dbReference>
<dbReference type="PIRSF" id="PIRSF015589">
    <property type="entry name" value="PP_kinase"/>
    <property type="match status" value="1"/>
</dbReference>
<evidence type="ECO:0000259" key="9">
    <source>
        <dbReference type="Pfam" id="PF13089"/>
    </source>
</evidence>
<feature type="binding site" evidence="6">
    <location>
        <position position="42"/>
    </location>
    <ligand>
        <name>ATP</name>
        <dbReference type="ChEBI" id="CHEBI:30616"/>
    </ligand>
</feature>
<comment type="similarity">
    <text evidence="6 7">Belongs to the polyphosphate kinase 1 (PPK1) family.</text>
</comment>
<evidence type="ECO:0000313" key="12">
    <source>
        <dbReference type="EMBL" id="WDE98809.1"/>
    </source>
</evidence>